<evidence type="ECO:0000256" key="1">
    <source>
        <dbReference type="SAM" id="MobiDB-lite"/>
    </source>
</evidence>
<proteinExistence type="predicted"/>
<dbReference type="PANTHER" id="PTHR32289:SF2">
    <property type="entry name" value="ALANINE AND ARGININE-RICH DOMAIN-CONTAINING PROTEIN"/>
    <property type="match status" value="1"/>
</dbReference>
<evidence type="ECO:0000313" key="2">
    <source>
        <dbReference type="EMBL" id="GCC19459.1"/>
    </source>
</evidence>
<reference evidence="2 3" key="1">
    <citation type="journal article" date="2018" name="Nat. Ecol. Evol.">
        <title>Shark genomes provide insights into elasmobranch evolution and the origin of vertebrates.</title>
        <authorList>
            <person name="Hara Y"/>
            <person name="Yamaguchi K"/>
            <person name="Onimaru K"/>
            <person name="Kadota M"/>
            <person name="Koyanagi M"/>
            <person name="Keeley SD"/>
            <person name="Tatsumi K"/>
            <person name="Tanaka K"/>
            <person name="Motone F"/>
            <person name="Kageyama Y"/>
            <person name="Nozu R"/>
            <person name="Adachi N"/>
            <person name="Nishimura O"/>
            <person name="Nakagawa R"/>
            <person name="Tanegashima C"/>
            <person name="Kiyatake I"/>
            <person name="Matsumoto R"/>
            <person name="Murakumo K"/>
            <person name="Nishida K"/>
            <person name="Terakita A"/>
            <person name="Kuratani S"/>
            <person name="Sato K"/>
            <person name="Hyodo S Kuraku.S."/>
        </authorList>
    </citation>
    <scope>NUCLEOTIDE SEQUENCE [LARGE SCALE GENOMIC DNA]</scope>
</reference>
<dbReference type="AlphaFoldDB" id="A0A401RMU8"/>
<gene>
    <name evidence="2" type="ORF">chiPu_0000007</name>
</gene>
<feature type="compositionally biased region" description="Basic and acidic residues" evidence="1">
    <location>
        <begin position="69"/>
        <end position="78"/>
    </location>
</feature>
<keyword evidence="3" id="KW-1185">Reference proteome</keyword>
<evidence type="ECO:0008006" key="4">
    <source>
        <dbReference type="Google" id="ProtNLM"/>
    </source>
</evidence>
<dbReference type="Proteomes" id="UP000287033">
    <property type="component" value="Unassembled WGS sequence"/>
</dbReference>
<protein>
    <recommendedName>
        <fullName evidence="4">Protein FAM167A</fullName>
    </recommendedName>
</protein>
<accession>A0A401RMU8</accession>
<evidence type="ECO:0000313" key="3">
    <source>
        <dbReference type="Proteomes" id="UP000287033"/>
    </source>
</evidence>
<feature type="region of interest" description="Disordered" evidence="1">
    <location>
        <begin position="29"/>
        <end position="83"/>
    </location>
</feature>
<dbReference type="OrthoDB" id="9948935at2759"/>
<dbReference type="InterPro" id="IPR051771">
    <property type="entry name" value="FAM167_domain"/>
</dbReference>
<dbReference type="EMBL" id="BEZZ01000001">
    <property type="protein sequence ID" value="GCC19459.1"/>
    <property type="molecule type" value="Genomic_DNA"/>
</dbReference>
<sequence length="233" mass="26687">MVKQWTTSAALSPSQLAIVTLTKRLAAVQRLRSDPRSPNKTPQPWKTGSARQREREPRQCSSREGAASLRRERGERELPVGALPERAPVTAMSTDSQYEDSVSDLLLENIKHRLLSAFRVTSAQREPPASWSLSTNPRADQELRRAKIDGAITWLRTELLEMRSQDRELAKTLLELNREIQKLRNEQEFCRNVRSESPSELRDPEIQNSRQPDKEGEQELLSSGNCREQTDRF</sequence>
<dbReference type="PANTHER" id="PTHR32289">
    <property type="entry name" value="PROTEIN FAM167A"/>
    <property type="match status" value="1"/>
</dbReference>
<comment type="caution">
    <text evidence="2">The sequence shown here is derived from an EMBL/GenBank/DDBJ whole genome shotgun (WGS) entry which is preliminary data.</text>
</comment>
<name>A0A401RMU8_CHIPU</name>
<feature type="region of interest" description="Disordered" evidence="1">
    <location>
        <begin position="191"/>
        <end position="233"/>
    </location>
</feature>
<organism evidence="2 3">
    <name type="scientific">Chiloscyllium punctatum</name>
    <name type="common">Brownbanded bambooshark</name>
    <name type="synonym">Hemiscyllium punctatum</name>
    <dbReference type="NCBI Taxonomy" id="137246"/>
    <lineage>
        <taxon>Eukaryota</taxon>
        <taxon>Metazoa</taxon>
        <taxon>Chordata</taxon>
        <taxon>Craniata</taxon>
        <taxon>Vertebrata</taxon>
        <taxon>Chondrichthyes</taxon>
        <taxon>Elasmobranchii</taxon>
        <taxon>Galeomorphii</taxon>
        <taxon>Galeoidea</taxon>
        <taxon>Orectolobiformes</taxon>
        <taxon>Hemiscylliidae</taxon>
        <taxon>Chiloscyllium</taxon>
    </lineage>
</organism>
<feature type="compositionally biased region" description="Polar residues" evidence="1">
    <location>
        <begin position="38"/>
        <end position="50"/>
    </location>
</feature>
<feature type="compositionally biased region" description="Basic and acidic residues" evidence="1">
    <location>
        <begin position="191"/>
        <end position="217"/>
    </location>
</feature>